<dbReference type="PROSITE" id="PS50089">
    <property type="entry name" value="ZF_RING_2"/>
    <property type="match status" value="1"/>
</dbReference>
<dbReference type="Gene3D" id="3.30.40.10">
    <property type="entry name" value="Zinc/RING finger domain, C3HC4 (zinc finger)"/>
    <property type="match status" value="1"/>
</dbReference>
<accession>A0A9D4TH58</accession>
<keyword evidence="4 9" id="KW-0863">Zinc-finger</keyword>
<evidence type="ECO:0000256" key="6">
    <source>
        <dbReference type="ARBA" id="ARBA00022786"/>
    </source>
</evidence>
<dbReference type="SMART" id="SM00184">
    <property type="entry name" value="RING"/>
    <property type="match status" value="1"/>
</dbReference>
<evidence type="ECO:0000259" key="10">
    <source>
        <dbReference type="PROSITE" id="PS50089"/>
    </source>
</evidence>
<dbReference type="InterPro" id="IPR001841">
    <property type="entry name" value="Znf_RING"/>
</dbReference>
<dbReference type="GO" id="GO:0005680">
    <property type="term" value="C:anaphase-promoting complex"/>
    <property type="evidence" value="ECO:0007669"/>
    <property type="project" value="InterPro"/>
</dbReference>
<dbReference type="InterPro" id="IPR051031">
    <property type="entry name" value="RING-box_E3_Ubiquitin_Ligase"/>
</dbReference>
<feature type="domain" description="RING-type" evidence="10">
    <location>
        <begin position="25"/>
        <end position="78"/>
    </location>
</feature>
<evidence type="ECO:0000256" key="1">
    <source>
        <dbReference type="ARBA" id="ARBA00013928"/>
    </source>
</evidence>
<reference evidence="11" key="2">
    <citation type="submission" date="2020-11" db="EMBL/GenBank/DDBJ databases">
        <authorList>
            <person name="Cecchin M."/>
            <person name="Marcolungo L."/>
            <person name="Rossato M."/>
            <person name="Girolomoni L."/>
            <person name="Cosentino E."/>
            <person name="Cuine S."/>
            <person name="Li-Beisson Y."/>
            <person name="Delledonne M."/>
            <person name="Ballottari M."/>
        </authorList>
    </citation>
    <scope>NUCLEOTIDE SEQUENCE</scope>
    <source>
        <strain evidence="11">211/11P</strain>
        <tissue evidence="11">Whole cell</tissue>
    </source>
</reference>
<keyword evidence="5" id="KW-0498">Mitosis</keyword>
<keyword evidence="7" id="KW-0862">Zinc</keyword>
<reference evidence="11" key="1">
    <citation type="journal article" date="2019" name="Plant J.">
        <title>Chlorella vulgaris genome assembly and annotation reveals the molecular basis for metabolic acclimation to high light conditions.</title>
        <authorList>
            <person name="Cecchin M."/>
            <person name="Marcolungo L."/>
            <person name="Rossato M."/>
            <person name="Girolomoni L."/>
            <person name="Cosentino E."/>
            <person name="Cuine S."/>
            <person name="Li-Beisson Y."/>
            <person name="Delledonne M."/>
            <person name="Ballottari M."/>
        </authorList>
    </citation>
    <scope>NUCLEOTIDE SEQUENCE</scope>
    <source>
        <strain evidence="11">211/11P</strain>
    </source>
</reference>
<dbReference type="GO" id="GO:0097602">
    <property type="term" value="F:cullin family protein binding"/>
    <property type="evidence" value="ECO:0007669"/>
    <property type="project" value="InterPro"/>
</dbReference>
<evidence type="ECO:0000256" key="8">
    <source>
        <dbReference type="ARBA" id="ARBA00023306"/>
    </source>
</evidence>
<dbReference type="EMBL" id="SIDB01000012">
    <property type="protein sequence ID" value="KAI3425253.1"/>
    <property type="molecule type" value="Genomic_DNA"/>
</dbReference>
<organism evidence="11 12">
    <name type="scientific">Chlorella vulgaris</name>
    <name type="common">Green alga</name>
    <dbReference type="NCBI Taxonomy" id="3077"/>
    <lineage>
        <taxon>Eukaryota</taxon>
        <taxon>Viridiplantae</taxon>
        <taxon>Chlorophyta</taxon>
        <taxon>core chlorophytes</taxon>
        <taxon>Trebouxiophyceae</taxon>
        <taxon>Chlorellales</taxon>
        <taxon>Chlorellaceae</taxon>
        <taxon>Chlorella clade</taxon>
        <taxon>Chlorella</taxon>
    </lineage>
</organism>
<gene>
    <name evidence="11" type="ORF">D9Q98_009021</name>
</gene>
<evidence type="ECO:0000313" key="11">
    <source>
        <dbReference type="EMBL" id="KAI3425253.1"/>
    </source>
</evidence>
<keyword evidence="8" id="KW-0131">Cell cycle</keyword>
<dbReference type="GO" id="GO:0008270">
    <property type="term" value="F:zinc ion binding"/>
    <property type="evidence" value="ECO:0007669"/>
    <property type="project" value="UniProtKB-KW"/>
</dbReference>
<evidence type="ECO:0000256" key="4">
    <source>
        <dbReference type="ARBA" id="ARBA00022771"/>
    </source>
</evidence>
<keyword evidence="6" id="KW-0833">Ubl conjugation pathway</keyword>
<dbReference type="InterPro" id="IPR024991">
    <property type="entry name" value="RING-H2_APC11"/>
</dbReference>
<dbReference type="InterPro" id="IPR013083">
    <property type="entry name" value="Znf_RING/FYVE/PHD"/>
</dbReference>
<dbReference type="GO" id="GO:0051301">
    <property type="term" value="P:cell division"/>
    <property type="evidence" value="ECO:0007669"/>
    <property type="project" value="UniProtKB-KW"/>
</dbReference>
<evidence type="ECO:0000256" key="9">
    <source>
        <dbReference type="PROSITE-ProRule" id="PRU00175"/>
    </source>
</evidence>
<dbReference type="Pfam" id="PF12861">
    <property type="entry name" value="zf-ANAPC11"/>
    <property type="match status" value="1"/>
</dbReference>
<dbReference type="Proteomes" id="UP001055712">
    <property type="component" value="Unassembled WGS sequence"/>
</dbReference>
<dbReference type="OrthoDB" id="1681166at2759"/>
<protein>
    <recommendedName>
        <fullName evidence="1">Anaphase-promoting complex subunit 11</fullName>
    </recommendedName>
</protein>
<name>A0A9D4TH58_CHLVU</name>
<evidence type="ECO:0000256" key="7">
    <source>
        <dbReference type="ARBA" id="ARBA00022833"/>
    </source>
</evidence>
<dbReference type="SUPFAM" id="SSF57850">
    <property type="entry name" value="RING/U-box"/>
    <property type="match status" value="1"/>
</dbReference>
<dbReference type="GO" id="GO:0031145">
    <property type="term" value="P:anaphase-promoting complex-dependent catabolic process"/>
    <property type="evidence" value="ECO:0007669"/>
    <property type="project" value="InterPro"/>
</dbReference>
<keyword evidence="2" id="KW-0132">Cell division</keyword>
<keyword evidence="12" id="KW-1185">Reference proteome</keyword>
<dbReference type="CDD" id="cd16456">
    <property type="entry name" value="RING-H2_APC11"/>
    <property type="match status" value="1"/>
</dbReference>
<evidence type="ECO:0000256" key="2">
    <source>
        <dbReference type="ARBA" id="ARBA00022618"/>
    </source>
</evidence>
<dbReference type="GO" id="GO:0061630">
    <property type="term" value="F:ubiquitin protein ligase activity"/>
    <property type="evidence" value="ECO:0007669"/>
    <property type="project" value="InterPro"/>
</dbReference>
<evidence type="ECO:0000313" key="12">
    <source>
        <dbReference type="Proteomes" id="UP001055712"/>
    </source>
</evidence>
<dbReference type="PANTHER" id="PTHR11210">
    <property type="entry name" value="RING BOX"/>
    <property type="match status" value="1"/>
</dbReference>
<sequence length="100" mass="11351">MTFEVRIKKWHAVASWTWNAGDDVCGICRMPFDGCPPDGKYPGDDSPVVWGICTHAFHLQCINRWLQSQTEQKCPFCRRQWEFKQAVVGGEDESEDGAGT</sequence>
<comment type="caution">
    <text evidence="11">The sequence shown here is derived from an EMBL/GenBank/DDBJ whole genome shotgun (WGS) entry which is preliminary data.</text>
</comment>
<evidence type="ECO:0000256" key="5">
    <source>
        <dbReference type="ARBA" id="ARBA00022776"/>
    </source>
</evidence>
<keyword evidence="3" id="KW-0479">Metal-binding</keyword>
<dbReference type="AlphaFoldDB" id="A0A9D4TH58"/>
<proteinExistence type="predicted"/>
<evidence type="ECO:0000256" key="3">
    <source>
        <dbReference type="ARBA" id="ARBA00022723"/>
    </source>
</evidence>